<dbReference type="EMBL" id="FWXK01000001">
    <property type="protein sequence ID" value="SMC30580.1"/>
    <property type="molecule type" value="Genomic_DNA"/>
</dbReference>
<dbReference type="InterPro" id="IPR027417">
    <property type="entry name" value="P-loop_NTPase"/>
</dbReference>
<keyword evidence="1" id="KW-0813">Transport</keyword>
<gene>
    <name evidence="5" type="ORF">SAMN04487984_0214</name>
</gene>
<dbReference type="CDD" id="cd03230">
    <property type="entry name" value="ABC_DR_subfamily_A"/>
    <property type="match status" value="1"/>
</dbReference>
<reference evidence="6" key="1">
    <citation type="submission" date="2017-04" db="EMBL/GenBank/DDBJ databases">
        <authorList>
            <person name="Varghese N."/>
            <person name="Submissions S."/>
        </authorList>
    </citation>
    <scope>NUCLEOTIDE SEQUENCE [LARGE SCALE GENOMIC DNA]</scope>
    <source>
        <strain evidence="6">DSM 21500</strain>
    </source>
</reference>
<feature type="domain" description="ABC transporter" evidence="4">
    <location>
        <begin position="2"/>
        <end position="232"/>
    </location>
</feature>
<accession>A0A1W1Y2X3</accession>
<dbReference type="PROSITE" id="PS50893">
    <property type="entry name" value="ABC_TRANSPORTER_2"/>
    <property type="match status" value="1"/>
</dbReference>
<keyword evidence="3 5" id="KW-0067">ATP-binding</keyword>
<dbReference type="GO" id="GO:0005524">
    <property type="term" value="F:ATP binding"/>
    <property type="evidence" value="ECO:0007669"/>
    <property type="project" value="UniProtKB-KW"/>
</dbReference>
<evidence type="ECO:0000313" key="6">
    <source>
        <dbReference type="Proteomes" id="UP000243884"/>
    </source>
</evidence>
<dbReference type="InterPro" id="IPR017871">
    <property type="entry name" value="ABC_transporter-like_CS"/>
</dbReference>
<sequence length="258" mass="28609">MITFDHVTKEYETTVALNNVSFEIADGEVFGLIGHNGAGKSTTIKSLVSVIEPTSGTITIDGKPLSVNDLELKSKIAYVPDSPDLFLNLSAGEYWDLIRAAYNIPNDEAEAKIQELMAFYQLEGKRNHLIQSFSHGMRQKVLLIGALLSHPKIWVMDEPMTGLDPQAIFDLKQQIKQHAAAGNIVIFSSHDLNTAQELCDHIVILKHGEISYDGTLKDLRAQHQNASLEDIYLNMVKCVDDSITNEKSNKDNEVGEES</sequence>
<dbReference type="InterPro" id="IPR003439">
    <property type="entry name" value="ABC_transporter-like_ATP-bd"/>
</dbReference>
<organism evidence="5 6">
    <name type="scientific">Aerococcus suis</name>
    <dbReference type="NCBI Taxonomy" id="371602"/>
    <lineage>
        <taxon>Bacteria</taxon>
        <taxon>Bacillati</taxon>
        <taxon>Bacillota</taxon>
        <taxon>Bacilli</taxon>
        <taxon>Lactobacillales</taxon>
        <taxon>Aerococcaceae</taxon>
        <taxon>Aerococcus</taxon>
    </lineage>
</organism>
<dbReference type="PROSITE" id="PS00211">
    <property type="entry name" value="ABC_TRANSPORTER_1"/>
    <property type="match status" value="1"/>
</dbReference>
<dbReference type="Pfam" id="PF00005">
    <property type="entry name" value="ABC_tran"/>
    <property type="match status" value="1"/>
</dbReference>
<dbReference type="PANTHER" id="PTHR42939:SF1">
    <property type="entry name" value="ABC TRANSPORTER ATP-BINDING PROTEIN ALBC-RELATED"/>
    <property type="match status" value="1"/>
</dbReference>
<keyword evidence="2" id="KW-0547">Nucleotide-binding</keyword>
<name>A0A1W1Y2X3_9LACT</name>
<evidence type="ECO:0000259" key="4">
    <source>
        <dbReference type="PROSITE" id="PS50893"/>
    </source>
</evidence>
<dbReference type="SMART" id="SM00382">
    <property type="entry name" value="AAA"/>
    <property type="match status" value="1"/>
</dbReference>
<dbReference type="GO" id="GO:0016887">
    <property type="term" value="F:ATP hydrolysis activity"/>
    <property type="evidence" value="ECO:0007669"/>
    <property type="project" value="InterPro"/>
</dbReference>
<dbReference type="PANTHER" id="PTHR42939">
    <property type="entry name" value="ABC TRANSPORTER ATP-BINDING PROTEIN ALBC-RELATED"/>
    <property type="match status" value="1"/>
</dbReference>
<dbReference type="STRING" id="371602.SAMN04487984_0214"/>
<dbReference type="RefSeq" id="WP_084097821.1">
    <property type="nucleotide sequence ID" value="NZ_FWXK01000001.1"/>
</dbReference>
<dbReference type="InterPro" id="IPR003593">
    <property type="entry name" value="AAA+_ATPase"/>
</dbReference>
<dbReference type="SUPFAM" id="SSF52540">
    <property type="entry name" value="P-loop containing nucleoside triphosphate hydrolases"/>
    <property type="match status" value="1"/>
</dbReference>
<evidence type="ECO:0000256" key="3">
    <source>
        <dbReference type="ARBA" id="ARBA00022840"/>
    </source>
</evidence>
<dbReference type="OrthoDB" id="9804819at2"/>
<dbReference type="AlphaFoldDB" id="A0A1W1Y2X3"/>
<keyword evidence="6" id="KW-1185">Reference proteome</keyword>
<dbReference type="InterPro" id="IPR051782">
    <property type="entry name" value="ABC_Transporter_VariousFunc"/>
</dbReference>
<proteinExistence type="predicted"/>
<dbReference type="Gene3D" id="3.40.50.300">
    <property type="entry name" value="P-loop containing nucleotide triphosphate hydrolases"/>
    <property type="match status" value="1"/>
</dbReference>
<protein>
    <submittedName>
        <fullName evidence="5">ABC-2 type transport system ATP-binding protein</fullName>
    </submittedName>
</protein>
<dbReference type="Proteomes" id="UP000243884">
    <property type="component" value="Unassembled WGS sequence"/>
</dbReference>
<evidence type="ECO:0000256" key="2">
    <source>
        <dbReference type="ARBA" id="ARBA00022741"/>
    </source>
</evidence>
<evidence type="ECO:0000313" key="5">
    <source>
        <dbReference type="EMBL" id="SMC30580.1"/>
    </source>
</evidence>
<evidence type="ECO:0000256" key="1">
    <source>
        <dbReference type="ARBA" id="ARBA00022448"/>
    </source>
</evidence>